<gene>
    <name evidence="1" type="ORF">Sjap_019059</name>
</gene>
<accession>A0AAP0HZ59</accession>
<sequence length="83" mass="9922">MYSLLPLPFKSNTQTQCFHCKDNIFLLLELTMKMYKLEHNYSKRMKPKSHPPNMGKSNNFLDLNTTNQQIKPKYVADHPRKFF</sequence>
<evidence type="ECO:0000313" key="2">
    <source>
        <dbReference type="Proteomes" id="UP001417504"/>
    </source>
</evidence>
<proteinExistence type="predicted"/>
<keyword evidence="2" id="KW-1185">Reference proteome</keyword>
<name>A0AAP0HZ59_9MAGN</name>
<organism evidence="1 2">
    <name type="scientific">Stephania japonica</name>
    <dbReference type="NCBI Taxonomy" id="461633"/>
    <lineage>
        <taxon>Eukaryota</taxon>
        <taxon>Viridiplantae</taxon>
        <taxon>Streptophyta</taxon>
        <taxon>Embryophyta</taxon>
        <taxon>Tracheophyta</taxon>
        <taxon>Spermatophyta</taxon>
        <taxon>Magnoliopsida</taxon>
        <taxon>Ranunculales</taxon>
        <taxon>Menispermaceae</taxon>
        <taxon>Menispermoideae</taxon>
        <taxon>Cissampelideae</taxon>
        <taxon>Stephania</taxon>
    </lineage>
</organism>
<dbReference type="AlphaFoldDB" id="A0AAP0HZ59"/>
<dbReference type="EMBL" id="JBBNAE010000008">
    <property type="protein sequence ID" value="KAK9101805.1"/>
    <property type="molecule type" value="Genomic_DNA"/>
</dbReference>
<reference evidence="1 2" key="1">
    <citation type="submission" date="2024-01" db="EMBL/GenBank/DDBJ databases">
        <title>Genome assemblies of Stephania.</title>
        <authorList>
            <person name="Yang L."/>
        </authorList>
    </citation>
    <scope>NUCLEOTIDE SEQUENCE [LARGE SCALE GENOMIC DNA]</scope>
    <source>
        <strain evidence="1">QJT</strain>
        <tissue evidence="1">Leaf</tissue>
    </source>
</reference>
<evidence type="ECO:0000313" key="1">
    <source>
        <dbReference type="EMBL" id="KAK9101805.1"/>
    </source>
</evidence>
<dbReference type="Proteomes" id="UP001417504">
    <property type="component" value="Unassembled WGS sequence"/>
</dbReference>
<comment type="caution">
    <text evidence="1">The sequence shown here is derived from an EMBL/GenBank/DDBJ whole genome shotgun (WGS) entry which is preliminary data.</text>
</comment>
<protein>
    <submittedName>
        <fullName evidence="1">Uncharacterized protein</fullName>
    </submittedName>
</protein>